<sequence>MSGASRPSTNLVRLKIFRHQMTLSPSSLPVVHSSLSFGSMIKQPRLLSESFVPHQSSKMVSHDLGSMSTLRSPAAKAKVSGDLLLLHGDSTTWWIWRPPRTRGFGLAVTSNLHPLSSTPMFQLERLSSSVCMDHSLSQSTQASSLPPSICLMSTVQRSTRGTSHGRSRRMYCYYHLRLSLQHHCRFSIGSRSLHHCCLRVTHANSGYRVLSHRRIWFVIEFQYVYIA</sequence>
<name>A0AAD4BDL7_BOLED</name>
<accession>A0AAD4BDL7</accession>
<evidence type="ECO:0000313" key="2">
    <source>
        <dbReference type="Proteomes" id="UP001194468"/>
    </source>
</evidence>
<keyword evidence="2" id="KW-1185">Reference proteome</keyword>
<comment type="caution">
    <text evidence="1">The sequence shown here is derived from an EMBL/GenBank/DDBJ whole genome shotgun (WGS) entry which is preliminary data.</text>
</comment>
<organism evidence="1 2">
    <name type="scientific">Boletus edulis BED1</name>
    <dbReference type="NCBI Taxonomy" id="1328754"/>
    <lineage>
        <taxon>Eukaryota</taxon>
        <taxon>Fungi</taxon>
        <taxon>Dikarya</taxon>
        <taxon>Basidiomycota</taxon>
        <taxon>Agaricomycotina</taxon>
        <taxon>Agaricomycetes</taxon>
        <taxon>Agaricomycetidae</taxon>
        <taxon>Boletales</taxon>
        <taxon>Boletineae</taxon>
        <taxon>Boletaceae</taxon>
        <taxon>Boletoideae</taxon>
        <taxon>Boletus</taxon>
    </lineage>
</organism>
<dbReference type="Proteomes" id="UP001194468">
    <property type="component" value="Unassembled WGS sequence"/>
</dbReference>
<reference evidence="1" key="2">
    <citation type="journal article" date="2020" name="Nat. Commun.">
        <title>Large-scale genome sequencing of mycorrhizal fungi provides insights into the early evolution of symbiotic traits.</title>
        <authorList>
            <person name="Miyauchi S."/>
            <person name="Kiss E."/>
            <person name="Kuo A."/>
            <person name="Drula E."/>
            <person name="Kohler A."/>
            <person name="Sanchez-Garcia M."/>
            <person name="Morin E."/>
            <person name="Andreopoulos B."/>
            <person name="Barry K.W."/>
            <person name="Bonito G."/>
            <person name="Buee M."/>
            <person name="Carver A."/>
            <person name="Chen C."/>
            <person name="Cichocki N."/>
            <person name="Clum A."/>
            <person name="Culley D."/>
            <person name="Crous P.W."/>
            <person name="Fauchery L."/>
            <person name="Girlanda M."/>
            <person name="Hayes R.D."/>
            <person name="Keri Z."/>
            <person name="LaButti K."/>
            <person name="Lipzen A."/>
            <person name="Lombard V."/>
            <person name="Magnuson J."/>
            <person name="Maillard F."/>
            <person name="Murat C."/>
            <person name="Nolan M."/>
            <person name="Ohm R.A."/>
            <person name="Pangilinan J."/>
            <person name="Pereira M.F."/>
            <person name="Perotto S."/>
            <person name="Peter M."/>
            <person name="Pfister S."/>
            <person name="Riley R."/>
            <person name="Sitrit Y."/>
            <person name="Stielow J.B."/>
            <person name="Szollosi G."/>
            <person name="Zifcakova L."/>
            <person name="Stursova M."/>
            <person name="Spatafora J.W."/>
            <person name="Tedersoo L."/>
            <person name="Vaario L.M."/>
            <person name="Yamada A."/>
            <person name="Yan M."/>
            <person name="Wang P."/>
            <person name="Xu J."/>
            <person name="Bruns T."/>
            <person name="Baldrian P."/>
            <person name="Vilgalys R."/>
            <person name="Dunand C."/>
            <person name="Henrissat B."/>
            <person name="Grigoriev I.V."/>
            <person name="Hibbett D."/>
            <person name="Nagy L.G."/>
            <person name="Martin F.M."/>
        </authorList>
    </citation>
    <scope>NUCLEOTIDE SEQUENCE</scope>
    <source>
        <strain evidence="1">BED1</strain>
    </source>
</reference>
<proteinExistence type="predicted"/>
<evidence type="ECO:0000313" key="1">
    <source>
        <dbReference type="EMBL" id="KAF8420731.1"/>
    </source>
</evidence>
<protein>
    <submittedName>
        <fullName evidence="1">Uncharacterized protein</fullName>
    </submittedName>
</protein>
<gene>
    <name evidence="1" type="ORF">L210DRAFT_3574273</name>
</gene>
<dbReference type="AlphaFoldDB" id="A0AAD4BDL7"/>
<dbReference type="EMBL" id="WHUW01000153">
    <property type="protein sequence ID" value="KAF8420731.1"/>
    <property type="molecule type" value="Genomic_DNA"/>
</dbReference>
<reference evidence="1" key="1">
    <citation type="submission" date="2019-10" db="EMBL/GenBank/DDBJ databases">
        <authorList>
            <consortium name="DOE Joint Genome Institute"/>
            <person name="Kuo A."/>
            <person name="Miyauchi S."/>
            <person name="Kiss E."/>
            <person name="Drula E."/>
            <person name="Kohler A."/>
            <person name="Sanchez-Garcia M."/>
            <person name="Andreopoulos B."/>
            <person name="Barry K.W."/>
            <person name="Bonito G."/>
            <person name="Buee M."/>
            <person name="Carver A."/>
            <person name="Chen C."/>
            <person name="Cichocki N."/>
            <person name="Clum A."/>
            <person name="Culley D."/>
            <person name="Crous P.W."/>
            <person name="Fauchery L."/>
            <person name="Girlanda M."/>
            <person name="Hayes R."/>
            <person name="Keri Z."/>
            <person name="LaButti K."/>
            <person name="Lipzen A."/>
            <person name="Lombard V."/>
            <person name="Magnuson J."/>
            <person name="Maillard F."/>
            <person name="Morin E."/>
            <person name="Murat C."/>
            <person name="Nolan M."/>
            <person name="Ohm R."/>
            <person name="Pangilinan J."/>
            <person name="Pereira M."/>
            <person name="Perotto S."/>
            <person name="Peter M."/>
            <person name="Riley R."/>
            <person name="Sitrit Y."/>
            <person name="Stielow B."/>
            <person name="Szollosi G."/>
            <person name="Zifcakova L."/>
            <person name="Stursova M."/>
            <person name="Spatafora J.W."/>
            <person name="Tedersoo L."/>
            <person name="Vaario L.-M."/>
            <person name="Yamada A."/>
            <person name="Yan M."/>
            <person name="Wang P."/>
            <person name="Xu J."/>
            <person name="Bruns T."/>
            <person name="Baldrian P."/>
            <person name="Vilgalys R."/>
            <person name="Henrissat B."/>
            <person name="Grigoriev I.V."/>
            <person name="Hibbett D."/>
            <person name="Nagy L.G."/>
            <person name="Martin F.M."/>
        </authorList>
    </citation>
    <scope>NUCLEOTIDE SEQUENCE</scope>
    <source>
        <strain evidence="1">BED1</strain>
    </source>
</reference>